<organism evidence="3">
    <name type="scientific">marine sediment metagenome</name>
    <dbReference type="NCBI Taxonomy" id="412755"/>
    <lineage>
        <taxon>unclassified sequences</taxon>
        <taxon>metagenomes</taxon>
        <taxon>ecological metagenomes</taxon>
    </lineage>
</organism>
<dbReference type="AlphaFoldDB" id="A0A0F9JDS4"/>
<evidence type="ECO:0008006" key="4">
    <source>
        <dbReference type="Google" id="ProtNLM"/>
    </source>
</evidence>
<keyword evidence="2" id="KW-0472">Membrane</keyword>
<proteinExistence type="predicted"/>
<comment type="caution">
    <text evidence="3">The sequence shown here is derived from an EMBL/GenBank/DDBJ whole genome shotgun (WGS) entry which is preliminary data.</text>
</comment>
<accession>A0A0F9JDS4</accession>
<sequence>MIFQRGVGKSVMALKVNDQDMLYDGIDLIEATIGYISTKDYFTDELNNTLIPYIDTVISEIEEINAGYLQKGVPVPREAIMKISDISDEMFRLLSKEDFDNWNKLSYDNSKLSGQFKLTSTLIIIILIIVSTMLVVLIRSLRFRKNAENALKDAHDKLEIKVQERTQELSELNINLEQEIKERKRAEEKIEKSLKEKRSSLKKSTTGSRTIWRLSPHCSVSRQGMLKTLLTRACSWKARTA</sequence>
<feature type="transmembrane region" description="Helical" evidence="2">
    <location>
        <begin position="118"/>
        <end position="138"/>
    </location>
</feature>
<feature type="coiled-coil region" evidence="1">
    <location>
        <begin position="144"/>
        <end position="203"/>
    </location>
</feature>
<dbReference type="EMBL" id="LAZR01010260">
    <property type="protein sequence ID" value="KKM67949.1"/>
    <property type="molecule type" value="Genomic_DNA"/>
</dbReference>
<evidence type="ECO:0000313" key="3">
    <source>
        <dbReference type="EMBL" id="KKM67949.1"/>
    </source>
</evidence>
<gene>
    <name evidence="3" type="ORF">LCGC14_1466000</name>
</gene>
<evidence type="ECO:0000256" key="2">
    <source>
        <dbReference type="SAM" id="Phobius"/>
    </source>
</evidence>
<keyword evidence="1" id="KW-0175">Coiled coil</keyword>
<reference evidence="3" key="1">
    <citation type="journal article" date="2015" name="Nature">
        <title>Complex archaea that bridge the gap between prokaryotes and eukaryotes.</title>
        <authorList>
            <person name="Spang A."/>
            <person name="Saw J.H."/>
            <person name="Jorgensen S.L."/>
            <person name="Zaremba-Niedzwiedzka K."/>
            <person name="Martijn J."/>
            <person name="Lind A.E."/>
            <person name="van Eijk R."/>
            <person name="Schleper C."/>
            <person name="Guy L."/>
            <person name="Ettema T.J."/>
        </authorList>
    </citation>
    <scope>NUCLEOTIDE SEQUENCE</scope>
</reference>
<keyword evidence="2" id="KW-0812">Transmembrane</keyword>
<protein>
    <recommendedName>
        <fullName evidence="4">CHASE3 domain-containing protein</fullName>
    </recommendedName>
</protein>
<name>A0A0F9JDS4_9ZZZZ</name>
<evidence type="ECO:0000256" key="1">
    <source>
        <dbReference type="SAM" id="Coils"/>
    </source>
</evidence>
<keyword evidence="2" id="KW-1133">Transmembrane helix</keyword>